<dbReference type="InterPro" id="IPR035810">
    <property type="entry name" value="PEBP_euk"/>
</dbReference>
<dbReference type="EMBL" id="CDSF01000146">
    <property type="protein sequence ID" value="CEP03519.1"/>
    <property type="molecule type" value="Genomic_DNA"/>
</dbReference>
<dbReference type="Gene3D" id="3.90.280.10">
    <property type="entry name" value="PEBP-like"/>
    <property type="match status" value="1"/>
</dbReference>
<gene>
    <name evidence="1" type="ORF">PBRA_009404</name>
    <name evidence="2" type="ORF">PLBR_LOCUS3748</name>
</gene>
<dbReference type="STRING" id="37360.A0A0G4J806"/>
<evidence type="ECO:0000313" key="1">
    <source>
        <dbReference type="EMBL" id="CEP03519.1"/>
    </source>
</evidence>
<dbReference type="Proteomes" id="UP000290189">
    <property type="component" value="Unassembled WGS sequence"/>
</dbReference>
<reference evidence="1" key="1">
    <citation type="submission" date="2015-02" db="EMBL/GenBank/DDBJ databases">
        <authorList>
            <person name="Chooi Y.-H."/>
        </authorList>
    </citation>
    <scope>NUCLEOTIDE SEQUENCE [LARGE SCALE GENOMIC DNA]</scope>
    <source>
        <strain evidence="1">E3</strain>
    </source>
</reference>
<dbReference type="InterPro" id="IPR036610">
    <property type="entry name" value="PEBP-like_sf"/>
</dbReference>
<geneLocation type="mitochondrion" evidence="2"/>
<sequence length="209" mass="23293">MATSTAAHVPSPEATDAMLQTHLHTKMESPFLVDKVVPDLIKQEPGQVAALRLSLQADTVINPGDVVDADIAYKSEIILDWKPGKDALYTILMVHLSPVNEPKREWLNWLTINAPALDLDKGKTLFEYESVKFVERGGSHRIVLLVFEQERELDADAILRRIQGAEDATDSRDKFKTQEFINNLDLNVPVAGNFFLVSHPDLAPSHSES</sequence>
<name>A0A0G4J806_PLABS</name>
<keyword evidence="2" id="KW-0496">Mitochondrion</keyword>
<accession>A0A0G4J806</accession>
<reference evidence="2 4" key="2">
    <citation type="submission" date="2018-03" db="EMBL/GenBank/DDBJ databases">
        <authorList>
            <person name="Fogelqvist J."/>
        </authorList>
    </citation>
    <scope>NUCLEOTIDE SEQUENCE [LARGE SCALE GENOMIC DNA]</scope>
</reference>
<organism evidence="1 3">
    <name type="scientific">Plasmodiophora brassicae</name>
    <name type="common">Clubroot disease agent</name>
    <dbReference type="NCBI Taxonomy" id="37360"/>
    <lineage>
        <taxon>Eukaryota</taxon>
        <taxon>Sar</taxon>
        <taxon>Rhizaria</taxon>
        <taxon>Endomyxa</taxon>
        <taxon>Phytomyxea</taxon>
        <taxon>Plasmodiophorida</taxon>
        <taxon>Plasmodiophoridae</taxon>
        <taxon>Plasmodiophora</taxon>
    </lineage>
</organism>
<dbReference type="Proteomes" id="UP000039324">
    <property type="component" value="Unassembled WGS sequence"/>
</dbReference>
<evidence type="ECO:0000313" key="3">
    <source>
        <dbReference type="Proteomes" id="UP000039324"/>
    </source>
</evidence>
<dbReference type="CDD" id="cd00866">
    <property type="entry name" value="PEBP_euk"/>
    <property type="match status" value="1"/>
</dbReference>
<dbReference type="PANTHER" id="PTHR11362">
    <property type="entry name" value="PHOSPHATIDYLETHANOLAMINE-BINDING PROTEIN"/>
    <property type="match status" value="1"/>
</dbReference>
<dbReference type="SUPFAM" id="SSF49777">
    <property type="entry name" value="PEBP-like"/>
    <property type="match status" value="1"/>
</dbReference>
<dbReference type="AlphaFoldDB" id="A0A0G4J806"/>
<proteinExistence type="predicted"/>
<protein>
    <submittedName>
        <fullName evidence="1">Uncharacterized protein</fullName>
    </submittedName>
</protein>
<dbReference type="OrthoDB" id="2506647at2759"/>
<evidence type="ECO:0000313" key="2">
    <source>
        <dbReference type="EMBL" id="SPQ96533.1"/>
    </source>
</evidence>
<dbReference type="PANTHER" id="PTHR11362:SF82">
    <property type="entry name" value="PHOSPHATIDYLETHANOLAMINE-BINDING PROTEIN 4"/>
    <property type="match status" value="1"/>
</dbReference>
<keyword evidence="3" id="KW-1185">Reference proteome</keyword>
<dbReference type="EMBL" id="OVEO01000006">
    <property type="protein sequence ID" value="SPQ96533.1"/>
    <property type="molecule type" value="Genomic_DNA"/>
</dbReference>
<evidence type="ECO:0000313" key="4">
    <source>
        <dbReference type="Proteomes" id="UP000290189"/>
    </source>
</evidence>